<evidence type="ECO:0000313" key="1">
    <source>
        <dbReference type="EMBL" id="MBD8007441.1"/>
    </source>
</evidence>
<reference evidence="1 2" key="1">
    <citation type="submission" date="2020-08" db="EMBL/GenBank/DDBJ databases">
        <title>A Genomic Blueprint of the Chicken Gut Microbiome.</title>
        <authorList>
            <person name="Gilroy R."/>
            <person name="Ravi A."/>
            <person name="Getino M."/>
            <person name="Pursley I."/>
            <person name="Horton D.L."/>
            <person name="Alikhan N.-F."/>
            <person name="Baker D."/>
            <person name="Gharbi K."/>
            <person name="Hall N."/>
            <person name="Watson M."/>
            <person name="Adriaenssens E.M."/>
            <person name="Foster-Nyarko E."/>
            <person name="Jarju S."/>
            <person name="Secka A."/>
            <person name="Antonio M."/>
            <person name="Oren A."/>
            <person name="Chaudhuri R."/>
            <person name="La Ragione R.M."/>
            <person name="Hildebrand F."/>
            <person name="Pallen M.J."/>
        </authorList>
    </citation>
    <scope>NUCLEOTIDE SEQUENCE [LARGE SCALE GENOMIC DNA]</scope>
    <source>
        <strain evidence="1 2">Sa1BUA2</strain>
    </source>
</reference>
<dbReference type="EMBL" id="JACSPV010000060">
    <property type="protein sequence ID" value="MBD8007441.1"/>
    <property type="molecule type" value="Genomic_DNA"/>
</dbReference>
<organism evidence="1 2">
    <name type="scientific">Bacillus norwichensis</name>
    <dbReference type="NCBI Taxonomy" id="2762217"/>
    <lineage>
        <taxon>Bacteria</taxon>
        <taxon>Bacillati</taxon>
        <taxon>Bacillota</taxon>
        <taxon>Bacilli</taxon>
        <taxon>Bacillales</taxon>
        <taxon>Bacillaceae</taxon>
        <taxon>Bacillus</taxon>
    </lineage>
</organism>
<dbReference type="RefSeq" id="WP_191816071.1">
    <property type="nucleotide sequence ID" value="NZ_JACSPV010000060.1"/>
</dbReference>
<comment type="caution">
    <text evidence="1">The sequence shown here is derived from an EMBL/GenBank/DDBJ whole genome shotgun (WGS) entry which is preliminary data.</text>
</comment>
<name>A0ABR8VRN5_9BACI</name>
<accession>A0ABR8VRN5</accession>
<sequence length="59" mass="6911">MEKKKKDHLINMFSVTKMVKIPVYSSVRFEDGKLTGDIEGYVDTPIEWLQDVKDQNDIH</sequence>
<proteinExistence type="predicted"/>
<protein>
    <submittedName>
        <fullName evidence="1">Uncharacterized protein</fullName>
    </submittedName>
</protein>
<dbReference type="Proteomes" id="UP000648182">
    <property type="component" value="Unassembled WGS sequence"/>
</dbReference>
<gene>
    <name evidence="1" type="ORF">H9631_20565</name>
</gene>
<evidence type="ECO:0000313" key="2">
    <source>
        <dbReference type="Proteomes" id="UP000648182"/>
    </source>
</evidence>
<keyword evidence="2" id="KW-1185">Reference proteome</keyword>